<feature type="transmembrane region" description="Helical" evidence="1">
    <location>
        <begin position="12"/>
        <end position="36"/>
    </location>
</feature>
<dbReference type="PANTHER" id="PTHR40115:SF1">
    <property type="entry name" value="INNER MEMBRANE PROTEIN WITH PEPSY TM HELIX"/>
    <property type="match status" value="1"/>
</dbReference>
<dbReference type="PATRIC" id="fig|1120925.3.peg.2853"/>
<dbReference type="EMBL" id="APQD01000020">
    <property type="protein sequence ID" value="ENV81891.1"/>
    <property type="molecule type" value="Genomic_DNA"/>
</dbReference>
<dbReference type="AlphaFoldDB" id="N9C8P5"/>
<dbReference type="Pfam" id="PF16357">
    <property type="entry name" value="PepSY_TM_like_2"/>
    <property type="match status" value="1"/>
</dbReference>
<dbReference type="eggNOG" id="COG3295">
    <property type="taxonomic scope" value="Bacteria"/>
</dbReference>
<name>N9C8P5_9GAMM</name>
<gene>
    <name evidence="2" type="ORF">F941_02709</name>
</gene>
<feature type="transmembrane region" description="Helical" evidence="1">
    <location>
        <begin position="144"/>
        <end position="167"/>
    </location>
</feature>
<dbReference type="Proteomes" id="UP000018460">
    <property type="component" value="Unassembled WGS sequence"/>
</dbReference>
<keyword evidence="1" id="KW-0812">Transmembrane</keyword>
<organism evidence="2 3">
    <name type="scientific">Acinetobacter bouvetii DSM 14964 = CIP 107468</name>
    <dbReference type="NCBI Taxonomy" id="1120925"/>
    <lineage>
        <taxon>Bacteria</taxon>
        <taxon>Pseudomonadati</taxon>
        <taxon>Pseudomonadota</taxon>
        <taxon>Gammaproteobacteria</taxon>
        <taxon>Moraxellales</taxon>
        <taxon>Moraxellaceae</taxon>
        <taxon>Acinetobacter</taxon>
    </lineage>
</organism>
<accession>N9C8P5</accession>
<keyword evidence="1" id="KW-0472">Membrane</keyword>
<reference evidence="2 3" key="1">
    <citation type="submission" date="2013-02" db="EMBL/GenBank/DDBJ databases">
        <title>The Genome Sequence of Acinetobacter bouvetii CIP 107468.</title>
        <authorList>
            <consortium name="The Broad Institute Genome Sequencing Platform"/>
            <consortium name="The Broad Institute Genome Sequencing Center for Infectious Disease"/>
            <person name="Cerqueira G."/>
            <person name="Feldgarden M."/>
            <person name="Courvalin P."/>
            <person name="Perichon B."/>
            <person name="Grillot-Courvalin C."/>
            <person name="Clermont D."/>
            <person name="Rocha E."/>
            <person name="Yoon E.-J."/>
            <person name="Nemec A."/>
            <person name="Walker B."/>
            <person name="Young S.K."/>
            <person name="Zeng Q."/>
            <person name="Gargeya S."/>
            <person name="Fitzgerald M."/>
            <person name="Haas B."/>
            <person name="Abouelleil A."/>
            <person name="Alvarado L."/>
            <person name="Arachchi H.M."/>
            <person name="Berlin A.M."/>
            <person name="Chapman S.B."/>
            <person name="Dewar J."/>
            <person name="Goldberg J."/>
            <person name="Griggs A."/>
            <person name="Gujja S."/>
            <person name="Hansen M."/>
            <person name="Howarth C."/>
            <person name="Imamovic A."/>
            <person name="Larimer J."/>
            <person name="McCowan C."/>
            <person name="Murphy C."/>
            <person name="Neiman D."/>
            <person name="Pearson M."/>
            <person name="Priest M."/>
            <person name="Roberts A."/>
            <person name="Saif S."/>
            <person name="Shea T."/>
            <person name="Sisk P."/>
            <person name="Sykes S."/>
            <person name="Wortman J."/>
            <person name="Nusbaum C."/>
            <person name="Birren B."/>
        </authorList>
    </citation>
    <scope>NUCLEOTIDE SEQUENCE [LARGE SCALE GENOMIC DNA]</scope>
    <source>
        <strain evidence="2 3">CIP 107468</strain>
    </source>
</reference>
<evidence type="ECO:0008006" key="4">
    <source>
        <dbReference type="Google" id="ProtNLM"/>
    </source>
</evidence>
<proteinExistence type="predicted"/>
<protein>
    <recommendedName>
        <fullName evidence="4">PepSY domain-containing protein</fullName>
    </recommendedName>
</protein>
<comment type="caution">
    <text evidence="2">The sequence shown here is derived from an EMBL/GenBank/DDBJ whole genome shotgun (WGS) entry which is preliminary data.</text>
</comment>
<evidence type="ECO:0000313" key="3">
    <source>
        <dbReference type="Proteomes" id="UP000018460"/>
    </source>
</evidence>
<keyword evidence="3" id="KW-1185">Reference proteome</keyword>
<dbReference type="OrthoDB" id="27171at2"/>
<dbReference type="InterPro" id="IPR032307">
    <property type="entry name" value="PepSY_TM-like_2"/>
</dbReference>
<evidence type="ECO:0000313" key="2">
    <source>
        <dbReference type="EMBL" id="ENV81891.1"/>
    </source>
</evidence>
<dbReference type="RefSeq" id="WP_005012318.1">
    <property type="nucleotide sequence ID" value="NZ_KB849728.1"/>
</dbReference>
<keyword evidence="1" id="KW-1133">Transmembrane helix</keyword>
<sequence>MYQRRDFYRHARYVHGWLSAFAFIVLVFFSLTGLLLNHPEWFDPEKDEKTVKIELPEDVLQALQKQENPSNALLAYVRQKEAIVGRYQSSEVLDGEVMIRLESPAGSTDVWALLDTGEVEITQKPASAVSLISDLHRGKNAGAAWSWLIDISAILILALSLAGYILFLSIKSRLVQNLLLTAASLAVLIALIWSAV</sequence>
<feature type="transmembrane region" description="Helical" evidence="1">
    <location>
        <begin position="174"/>
        <end position="195"/>
    </location>
</feature>
<evidence type="ECO:0000256" key="1">
    <source>
        <dbReference type="SAM" id="Phobius"/>
    </source>
</evidence>
<dbReference type="PANTHER" id="PTHR40115">
    <property type="entry name" value="INNER MEMBRANE PROTEIN WITH PEPSY TM HELIX"/>
    <property type="match status" value="1"/>
</dbReference>